<reference evidence="1" key="2">
    <citation type="journal article" date="2015" name="Data Brief">
        <title>Shoot transcriptome of the giant reed, Arundo donax.</title>
        <authorList>
            <person name="Barrero R.A."/>
            <person name="Guerrero F.D."/>
            <person name="Moolhuijzen P."/>
            <person name="Goolsby J.A."/>
            <person name="Tidwell J."/>
            <person name="Bellgard S.E."/>
            <person name="Bellgard M.I."/>
        </authorList>
    </citation>
    <scope>NUCLEOTIDE SEQUENCE</scope>
    <source>
        <tissue evidence="1">Shoot tissue taken approximately 20 cm above the soil surface</tissue>
    </source>
</reference>
<proteinExistence type="predicted"/>
<dbReference type="AlphaFoldDB" id="A0A0A9BVG3"/>
<dbReference type="EMBL" id="GBRH01234633">
    <property type="protein sequence ID" value="JAD63262.1"/>
    <property type="molecule type" value="Transcribed_RNA"/>
</dbReference>
<evidence type="ECO:0000313" key="1">
    <source>
        <dbReference type="EMBL" id="JAD63262.1"/>
    </source>
</evidence>
<reference evidence="1" key="1">
    <citation type="submission" date="2014-09" db="EMBL/GenBank/DDBJ databases">
        <authorList>
            <person name="Magalhaes I.L.F."/>
            <person name="Oliveira U."/>
            <person name="Santos F.R."/>
            <person name="Vidigal T.H.D.A."/>
            <person name="Brescovit A.D."/>
            <person name="Santos A.J."/>
        </authorList>
    </citation>
    <scope>NUCLEOTIDE SEQUENCE</scope>
    <source>
        <tissue evidence="1">Shoot tissue taken approximately 20 cm above the soil surface</tissue>
    </source>
</reference>
<protein>
    <submittedName>
        <fullName evidence="1">Uncharacterized protein</fullName>
    </submittedName>
</protein>
<accession>A0A0A9BVG3</accession>
<name>A0A0A9BVG3_ARUDO</name>
<sequence length="19" mass="2131">MASNPLRRAFCRALAKLLV</sequence>
<organism evidence="1">
    <name type="scientific">Arundo donax</name>
    <name type="common">Giant reed</name>
    <name type="synonym">Donax arundinaceus</name>
    <dbReference type="NCBI Taxonomy" id="35708"/>
    <lineage>
        <taxon>Eukaryota</taxon>
        <taxon>Viridiplantae</taxon>
        <taxon>Streptophyta</taxon>
        <taxon>Embryophyta</taxon>
        <taxon>Tracheophyta</taxon>
        <taxon>Spermatophyta</taxon>
        <taxon>Magnoliopsida</taxon>
        <taxon>Liliopsida</taxon>
        <taxon>Poales</taxon>
        <taxon>Poaceae</taxon>
        <taxon>PACMAD clade</taxon>
        <taxon>Arundinoideae</taxon>
        <taxon>Arundineae</taxon>
        <taxon>Arundo</taxon>
    </lineage>
</organism>